<dbReference type="EMBL" id="KC131129">
    <property type="protein sequence ID" value="AGB06862.1"/>
    <property type="molecule type" value="Genomic_DNA"/>
</dbReference>
<name>V9LYP6_9CAUD</name>
<reference evidence="1 2" key="1">
    <citation type="submission" date="2012-11" db="EMBL/GenBank/DDBJ databases">
        <title>Comeplete Genome Sequence Of a Novel Gaint Bacteriophage VH7D that Infects Vibrio harveyi.</title>
        <authorList>
            <person name="Luo Z."/>
            <person name="Yu Y."/>
        </authorList>
    </citation>
    <scope>NUCLEOTIDE SEQUENCE [LARGE SCALE GENOMIC DNA]</scope>
</reference>
<dbReference type="Proteomes" id="UP000018884">
    <property type="component" value="Segment"/>
</dbReference>
<evidence type="ECO:0000313" key="2">
    <source>
        <dbReference type="Proteomes" id="UP000018884"/>
    </source>
</evidence>
<sequence length="72" mass="8086">MGLIMKLKKGSVLEETLLGDAFNYEIVSPVTVRKDKYSFVMQVISVAGKKIVNGYRANMTINKTSSRFKVIK</sequence>
<dbReference type="KEGG" id="vg:18499781"/>
<protein>
    <submittedName>
        <fullName evidence="1">Uncharacterized protein</fullName>
    </submittedName>
</protein>
<accession>V9LYP6</accession>
<dbReference type="RefSeq" id="YP_009006149.1">
    <property type="nucleotide sequence ID" value="NC_023568.1"/>
</dbReference>
<dbReference type="GeneID" id="18499781"/>
<evidence type="ECO:0000313" key="1">
    <source>
        <dbReference type="EMBL" id="AGB06862.1"/>
    </source>
</evidence>
<proteinExistence type="predicted"/>
<keyword evidence="2" id="KW-1185">Reference proteome</keyword>
<organism evidence="1 2">
    <name type="scientific">Vibrio phage VH7D</name>
    <dbReference type="NCBI Taxonomy" id="1262539"/>
    <lineage>
        <taxon>Viruses</taxon>
        <taxon>Duplodnaviria</taxon>
        <taxon>Heunggongvirae</taxon>
        <taxon>Uroviricota</taxon>
        <taxon>Caudoviricetes</taxon>
        <taxon>Pantevenvirales</taxon>
        <taxon>Straboviridae</taxon>
        <taxon>Schizotequatrovirus</taxon>
        <taxon>Schizotequatrovirus vh7d</taxon>
    </lineage>
</organism>